<proteinExistence type="predicted"/>
<dbReference type="VEuPathDB" id="FungiDB:AMAG_06651"/>
<gene>
    <name evidence="2" type="ORF">AMAG_06651</name>
</gene>
<evidence type="ECO:0000256" key="1">
    <source>
        <dbReference type="SAM" id="MobiDB-lite"/>
    </source>
</evidence>
<organism evidence="2 3">
    <name type="scientific">Allomyces macrogynus (strain ATCC 38327)</name>
    <name type="common">Allomyces javanicus var. macrogynus</name>
    <dbReference type="NCBI Taxonomy" id="578462"/>
    <lineage>
        <taxon>Eukaryota</taxon>
        <taxon>Fungi</taxon>
        <taxon>Fungi incertae sedis</taxon>
        <taxon>Blastocladiomycota</taxon>
        <taxon>Blastocladiomycetes</taxon>
        <taxon>Blastocladiales</taxon>
        <taxon>Blastocladiaceae</taxon>
        <taxon>Allomyces</taxon>
    </lineage>
</organism>
<feature type="compositionally biased region" description="Polar residues" evidence="1">
    <location>
        <begin position="32"/>
        <end position="43"/>
    </location>
</feature>
<name>A0A0L0SER8_ALLM3</name>
<protein>
    <submittedName>
        <fullName evidence="2">Uncharacterized protein</fullName>
    </submittedName>
</protein>
<dbReference type="Proteomes" id="UP000054350">
    <property type="component" value="Unassembled WGS sequence"/>
</dbReference>
<feature type="compositionally biased region" description="Low complexity" evidence="1">
    <location>
        <begin position="51"/>
        <end position="61"/>
    </location>
</feature>
<feature type="region of interest" description="Disordered" evidence="1">
    <location>
        <begin position="1"/>
        <end position="100"/>
    </location>
</feature>
<accession>A0A0L0SER8</accession>
<dbReference type="OrthoDB" id="5582705at2759"/>
<dbReference type="EMBL" id="GG745337">
    <property type="protein sequence ID" value="KNE60890.1"/>
    <property type="molecule type" value="Genomic_DNA"/>
</dbReference>
<feature type="compositionally biased region" description="Low complexity" evidence="1">
    <location>
        <begin position="189"/>
        <end position="204"/>
    </location>
</feature>
<dbReference type="AlphaFoldDB" id="A0A0L0SER8"/>
<feature type="region of interest" description="Disordered" evidence="1">
    <location>
        <begin position="182"/>
        <end position="216"/>
    </location>
</feature>
<keyword evidence="3" id="KW-1185">Reference proteome</keyword>
<reference evidence="2 3" key="1">
    <citation type="submission" date="2009-11" db="EMBL/GenBank/DDBJ databases">
        <title>Annotation of Allomyces macrogynus ATCC 38327.</title>
        <authorList>
            <consortium name="The Broad Institute Genome Sequencing Platform"/>
            <person name="Russ C."/>
            <person name="Cuomo C."/>
            <person name="Burger G."/>
            <person name="Gray M.W."/>
            <person name="Holland P.W.H."/>
            <person name="King N."/>
            <person name="Lang F.B.F."/>
            <person name="Roger A.J."/>
            <person name="Ruiz-Trillo I."/>
            <person name="Young S.K."/>
            <person name="Zeng Q."/>
            <person name="Gargeya S."/>
            <person name="Fitzgerald M."/>
            <person name="Haas B."/>
            <person name="Abouelleil A."/>
            <person name="Alvarado L."/>
            <person name="Arachchi H.M."/>
            <person name="Berlin A."/>
            <person name="Chapman S.B."/>
            <person name="Gearin G."/>
            <person name="Goldberg J."/>
            <person name="Griggs A."/>
            <person name="Gujja S."/>
            <person name="Hansen M."/>
            <person name="Heiman D."/>
            <person name="Howarth C."/>
            <person name="Larimer J."/>
            <person name="Lui A."/>
            <person name="MacDonald P.J.P."/>
            <person name="McCowen C."/>
            <person name="Montmayeur A."/>
            <person name="Murphy C."/>
            <person name="Neiman D."/>
            <person name="Pearson M."/>
            <person name="Priest M."/>
            <person name="Roberts A."/>
            <person name="Saif S."/>
            <person name="Shea T."/>
            <person name="Sisk P."/>
            <person name="Stolte C."/>
            <person name="Sykes S."/>
            <person name="Wortman J."/>
            <person name="Nusbaum C."/>
            <person name="Birren B."/>
        </authorList>
    </citation>
    <scope>NUCLEOTIDE SEQUENCE [LARGE SCALE GENOMIC DNA]</scope>
    <source>
        <strain evidence="2 3">ATCC 38327</strain>
    </source>
</reference>
<evidence type="ECO:0000313" key="2">
    <source>
        <dbReference type="EMBL" id="KNE60890.1"/>
    </source>
</evidence>
<sequence>MNRRSKDWCDPGAAITTPRASYRTPWRASLARSPNHTQRTTMPDPTRAFPASSRSHATAAAARHDSDPTLPTSPHSWPRYINPGPPPGSSTPQPTASHPPPVALHQLLVAAGSASPIRVPNRSTSTLVCPSTPTHRPSTMSFLTVALASAFMLSTPLLLVDRSELCADAADAPAAVAAANAAAPPPAPIDSACSSPTTDISKAAPPSPSSKRNDSAISMSSVIGRLHPLVPAAGVRAALDEHDEALDMSQDDEPALEISASPRSASPVLASPVTYFPATLMDFGLDQPAVKRVVAPSRRGSMAVTPNAAVEEDATEYSPMLESTYVGIGIPFGI</sequence>
<evidence type="ECO:0000313" key="3">
    <source>
        <dbReference type="Proteomes" id="UP000054350"/>
    </source>
</evidence>
<reference evidence="3" key="2">
    <citation type="submission" date="2009-11" db="EMBL/GenBank/DDBJ databases">
        <title>The Genome Sequence of Allomyces macrogynus strain ATCC 38327.</title>
        <authorList>
            <consortium name="The Broad Institute Genome Sequencing Platform"/>
            <person name="Russ C."/>
            <person name="Cuomo C."/>
            <person name="Shea T."/>
            <person name="Young S.K."/>
            <person name="Zeng Q."/>
            <person name="Koehrsen M."/>
            <person name="Haas B."/>
            <person name="Borodovsky M."/>
            <person name="Guigo R."/>
            <person name="Alvarado L."/>
            <person name="Berlin A."/>
            <person name="Borenstein D."/>
            <person name="Chen Z."/>
            <person name="Engels R."/>
            <person name="Freedman E."/>
            <person name="Gellesch M."/>
            <person name="Goldberg J."/>
            <person name="Griggs A."/>
            <person name="Gujja S."/>
            <person name="Heiman D."/>
            <person name="Hepburn T."/>
            <person name="Howarth C."/>
            <person name="Jen D."/>
            <person name="Larson L."/>
            <person name="Lewis B."/>
            <person name="Mehta T."/>
            <person name="Park D."/>
            <person name="Pearson M."/>
            <person name="Roberts A."/>
            <person name="Saif S."/>
            <person name="Shenoy N."/>
            <person name="Sisk P."/>
            <person name="Stolte C."/>
            <person name="Sykes S."/>
            <person name="Walk T."/>
            <person name="White J."/>
            <person name="Yandava C."/>
            <person name="Burger G."/>
            <person name="Gray M.W."/>
            <person name="Holland P.W.H."/>
            <person name="King N."/>
            <person name="Lang F.B.F."/>
            <person name="Roger A.J."/>
            <person name="Ruiz-Trillo I."/>
            <person name="Lander E."/>
            <person name="Nusbaum C."/>
        </authorList>
    </citation>
    <scope>NUCLEOTIDE SEQUENCE [LARGE SCALE GENOMIC DNA]</scope>
    <source>
        <strain evidence="3">ATCC 38327</strain>
    </source>
</reference>